<dbReference type="Proteomes" id="UP000614350">
    <property type="component" value="Unassembled WGS sequence"/>
</dbReference>
<evidence type="ECO:0000313" key="2">
    <source>
        <dbReference type="EMBL" id="KAF7385979.1"/>
    </source>
</evidence>
<protein>
    <submittedName>
        <fullName evidence="2">Uncharacterized protein</fullName>
    </submittedName>
</protein>
<keyword evidence="3" id="KW-1185">Reference proteome</keyword>
<dbReference type="AlphaFoldDB" id="A0A834JF92"/>
<organism evidence="2 3">
    <name type="scientific">Vespula vulgaris</name>
    <name type="common">Yellow jacket</name>
    <name type="synonym">Wasp</name>
    <dbReference type="NCBI Taxonomy" id="7454"/>
    <lineage>
        <taxon>Eukaryota</taxon>
        <taxon>Metazoa</taxon>
        <taxon>Ecdysozoa</taxon>
        <taxon>Arthropoda</taxon>
        <taxon>Hexapoda</taxon>
        <taxon>Insecta</taxon>
        <taxon>Pterygota</taxon>
        <taxon>Neoptera</taxon>
        <taxon>Endopterygota</taxon>
        <taxon>Hymenoptera</taxon>
        <taxon>Apocrita</taxon>
        <taxon>Aculeata</taxon>
        <taxon>Vespoidea</taxon>
        <taxon>Vespidae</taxon>
        <taxon>Vespinae</taxon>
        <taxon>Vespula</taxon>
    </lineage>
</organism>
<name>A0A834JF92_VESVU</name>
<gene>
    <name evidence="2" type="ORF">HZH66_011821</name>
</gene>
<proteinExistence type="predicted"/>
<reference evidence="2" key="1">
    <citation type="journal article" date="2020" name="G3 (Bethesda)">
        <title>High-Quality Assemblies for Three Invasive Social Wasps from the &lt;i&gt;Vespula&lt;/i&gt; Genus.</title>
        <authorList>
            <person name="Harrop T.W.R."/>
            <person name="Guhlin J."/>
            <person name="McLaughlin G.M."/>
            <person name="Permina E."/>
            <person name="Stockwell P."/>
            <person name="Gilligan J."/>
            <person name="Le Lec M.F."/>
            <person name="Gruber M.A.M."/>
            <person name="Quinn O."/>
            <person name="Lovegrove M."/>
            <person name="Duncan E.J."/>
            <person name="Remnant E.J."/>
            <person name="Van Eeckhoven J."/>
            <person name="Graham B."/>
            <person name="Knapp R.A."/>
            <person name="Langford K.W."/>
            <person name="Kronenberg Z."/>
            <person name="Press M.O."/>
            <person name="Eacker S.M."/>
            <person name="Wilson-Rankin E.E."/>
            <person name="Purcell J."/>
            <person name="Lester P.J."/>
            <person name="Dearden P.K."/>
        </authorList>
    </citation>
    <scope>NUCLEOTIDE SEQUENCE</scope>
    <source>
        <strain evidence="2">Marl-1</strain>
    </source>
</reference>
<comment type="caution">
    <text evidence="2">The sequence shown here is derived from an EMBL/GenBank/DDBJ whole genome shotgun (WGS) entry which is preliminary data.</text>
</comment>
<evidence type="ECO:0000256" key="1">
    <source>
        <dbReference type="SAM" id="MobiDB-lite"/>
    </source>
</evidence>
<evidence type="ECO:0000313" key="3">
    <source>
        <dbReference type="Proteomes" id="UP000614350"/>
    </source>
</evidence>
<dbReference type="EMBL" id="JACSEA010000014">
    <property type="protein sequence ID" value="KAF7385979.1"/>
    <property type="molecule type" value="Genomic_DNA"/>
</dbReference>
<accession>A0A834JF92</accession>
<sequence>MRGVGSGTDFYIIRDIPLSLGNFCIVGSFFDTYARINLERSCFTDYWINNVQSTLVDRVDLRVERAYSSTESRQPIGADWYRGAGSKPV</sequence>
<feature type="region of interest" description="Disordered" evidence="1">
    <location>
        <begin position="68"/>
        <end position="89"/>
    </location>
</feature>